<evidence type="ECO:0000313" key="5">
    <source>
        <dbReference type="EMBL" id="TIC78965.1"/>
    </source>
</evidence>
<evidence type="ECO:0000256" key="2">
    <source>
        <dbReference type="SAM" id="MobiDB-lite"/>
    </source>
</evidence>
<feature type="compositionally biased region" description="Pro residues" evidence="2">
    <location>
        <begin position="103"/>
        <end position="115"/>
    </location>
</feature>
<organism evidence="5 6">
    <name type="scientific">Crenobacter intestini</name>
    <dbReference type="NCBI Taxonomy" id="2563443"/>
    <lineage>
        <taxon>Bacteria</taxon>
        <taxon>Pseudomonadati</taxon>
        <taxon>Pseudomonadota</taxon>
        <taxon>Betaproteobacteria</taxon>
        <taxon>Neisseriales</taxon>
        <taxon>Neisseriaceae</taxon>
        <taxon>Crenobacter</taxon>
    </lineage>
</organism>
<dbReference type="Proteomes" id="UP000308891">
    <property type="component" value="Unassembled WGS sequence"/>
</dbReference>
<dbReference type="RefSeq" id="WP_136555408.1">
    <property type="nucleotide sequence ID" value="NZ_STGJ01000020.1"/>
</dbReference>
<dbReference type="GO" id="GO:0004222">
    <property type="term" value="F:metalloendopeptidase activity"/>
    <property type="evidence" value="ECO:0007669"/>
    <property type="project" value="TreeGrafter"/>
</dbReference>
<dbReference type="Pfam" id="PF01476">
    <property type="entry name" value="LysM"/>
    <property type="match status" value="1"/>
</dbReference>
<reference evidence="5 6" key="1">
    <citation type="submission" date="2019-04" db="EMBL/GenBank/DDBJ databases">
        <title>Crenobacter sp. nov.</title>
        <authorList>
            <person name="Shi S."/>
        </authorList>
    </citation>
    <scope>NUCLEOTIDE SEQUENCE [LARGE SCALE GENOMIC DNA]</scope>
    <source>
        <strain evidence="5 6">GY 70310</strain>
    </source>
</reference>
<dbReference type="PANTHER" id="PTHR21666:SF263">
    <property type="entry name" value="MUREIN HYDROLASE ACTIVATOR NLPD"/>
    <property type="match status" value="1"/>
</dbReference>
<dbReference type="Gene3D" id="2.70.70.10">
    <property type="entry name" value="Glucose Permease (Domain IIA)"/>
    <property type="match status" value="1"/>
</dbReference>
<keyword evidence="3" id="KW-0732">Signal</keyword>
<keyword evidence="6" id="KW-1185">Reference proteome</keyword>
<dbReference type="SUPFAM" id="SSF51261">
    <property type="entry name" value="Duplicated hybrid motif"/>
    <property type="match status" value="1"/>
</dbReference>
<dbReference type="InterPro" id="IPR016047">
    <property type="entry name" value="M23ase_b-sheet_dom"/>
</dbReference>
<dbReference type="EMBL" id="STGJ01000020">
    <property type="protein sequence ID" value="TIC78965.1"/>
    <property type="molecule type" value="Genomic_DNA"/>
</dbReference>
<feature type="compositionally biased region" description="Polar residues" evidence="2">
    <location>
        <begin position="86"/>
        <end position="100"/>
    </location>
</feature>
<evidence type="ECO:0000256" key="3">
    <source>
        <dbReference type="SAM" id="SignalP"/>
    </source>
</evidence>
<dbReference type="InterPro" id="IPR011055">
    <property type="entry name" value="Dup_hybrid_motif"/>
</dbReference>
<gene>
    <name evidence="5" type="ORF">E5K04_14495</name>
</gene>
<dbReference type="AlphaFoldDB" id="A0A4T0UL67"/>
<dbReference type="CDD" id="cd00118">
    <property type="entry name" value="LysM"/>
    <property type="match status" value="1"/>
</dbReference>
<evidence type="ECO:0000313" key="6">
    <source>
        <dbReference type="Proteomes" id="UP000308891"/>
    </source>
</evidence>
<sequence>MLFRPALLRLVPLSLAALLTACAGTSAYPPISAGHYRVQPGDTLYSIARRHGRSVAELTRWNRIANPAALNAGQVLRVIPPPTYAGTPSATTPPKHPNTSRPVAPPKPPAKPAPARPAIRLDWPLKGPLLARFSGRNKGVDIGAKLGEPVRVAAPGKVVYAGQGIRAYGNLLIIKHDEHHLTAYAHNQRLLVGEGQTVRRGQQIATAGSSGADRVKLHFEVRVRGQAVDPLRYLN</sequence>
<dbReference type="InterPro" id="IPR018392">
    <property type="entry name" value="LysM"/>
</dbReference>
<dbReference type="SMART" id="SM00257">
    <property type="entry name" value="LysM"/>
    <property type="match status" value="1"/>
</dbReference>
<dbReference type="Pfam" id="PF01551">
    <property type="entry name" value="Peptidase_M23"/>
    <property type="match status" value="1"/>
</dbReference>
<dbReference type="InterPro" id="IPR036779">
    <property type="entry name" value="LysM_dom_sf"/>
</dbReference>
<feature type="domain" description="LysM" evidence="4">
    <location>
        <begin position="34"/>
        <end position="78"/>
    </location>
</feature>
<dbReference type="OrthoDB" id="9795421at2"/>
<name>A0A4T0UL67_9NEIS</name>
<dbReference type="GO" id="GO:0032153">
    <property type="term" value="C:cell division site"/>
    <property type="evidence" value="ECO:0007669"/>
    <property type="project" value="TreeGrafter"/>
</dbReference>
<dbReference type="PROSITE" id="PS51257">
    <property type="entry name" value="PROKAR_LIPOPROTEIN"/>
    <property type="match status" value="1"/>
</dbReference>
<dbReference type="CDD" id="cd12797">
    <property type="entry name" value="M23_peptidase"/>
    <property type="match status" value="1"/>
</dbReference>
<feature type="region of interest" description="Disordered" evidence="2">
    <location>
        <begin position="81"/>
        <end position="116"/>
    </location>
</feature>
<protein>
    <submittedName>
        <fullName evidence="5">LysM peptidoglycan-binding domain-containing protein</fullName>
    </submittedName>
</protein>
<proteinExistence type="inferred from homology"/>
<dbReference type="InterPro" id="IPR050570">
    <property type="entry name" value="Cell_wall_metabolism_enzyme"/>
</dbReference>
<dbReference type="Gene3D" id="3.10.350.10">
    <property type="entry name" value="LysM domain"/>
    <property type="match status" value="1"/>
</dbReference>
<feature type="chain" id="PRO_5020248547" evidence="3">
    <location>
        <begin position="24"/>
        <end position="235"/>
    </location>
</feature>
<comment type="caution">
    <text evidence="5">The sequence shown here is derived from an EMBL/GenBank/DDBJ whole genome shotgun (WGS) entry which is preliminary data.</text>
</comment>
<evidence type="ECO:0000259" key="4">
    <source>
        <dbReference type="PROSITE" id="PS51782"/>
    </source>
</evidence>
<dbReference type="GO" id="GO:0009279">
    <property type="term" value="C:cell outer membrane"/>
    <property type="evidence" value="ECO:0007669"/>
    <property type="project" value="TreeGrafter"/>
</dbReference>
<dbReference type="PANTHER" id="PTHR21666">
    <property type="entry name" value="PEPTIDASE-RELATED"/>
    <property type="match status" value="1"/>
</dbReference>
<feature type="signal peptide" evidence="3">
    <location>
        <begin position="1"/>
        <end position="23"/>
    </location>
</feature>
<accession>A0A4T0UL67</accession>
<evidence type="ECO:0000256" key="1">
    <source>
        <dbReference type="ARBA" id="ARBA00038420"/>
    </source>
</evidence>
<dbReference type="PROSITE" id="PS51782">
    <property type="entry name" value="LYSM"/>
    <property type="match status" value="1"/>
</dbReference>
<comment type="similarity">
    <text evidence="1">Belongs to the E.coli NlpD/Haemophilus LppB family.</text>
</comment>